<dbReference type="SMART" id="SM00254">
    <property type="entry name" value="ShKT"/>
    <property type="match status" value="1"/>
</dbReference>
<accession>A0A0D8XWV1</accession>
<reference evidence="5" key="2">
    <citation type="journal article" date="2016" name="Sci. Rep.">
        <title>Dictyocaulus viviparus genome, variome and transcriptome elucidate lungworm biology and support future intervention.</title>
        <authorList>
            <person name="McNulty S.N."/>
            <person name="Strube C."/>
            <person name="Rosa B.A."/>
            <person name="Martin J.C."/>
            <person name="Tyagi R."/>
            <person name="Choi Y.J."/>
            <person name="Wang Q."/>
            <person name="Hallsworth Pepin K."/>
            <person name="Zhang X."/>
            <person name="Ozersky P."/>
            <person name="Wilson R.K."/>
            <person name="Sternberg P.W."/>
            <person name="Gasser R.B."/>
            <person name="Mitreva M."/>
        </authorList>
    </citation>
    <scope>NUCLEOTIDE SEQUENCE [LARGE SCALE GENOMIC DNA]</scope>
    <source>
        <strain evidence="5">HannoverDv2000</strain>
    </source>
</reference>
<evidence type="ECO:0000313" key="4">
    <source>
        <dbReference type="EMBL" id="KJH48234.1"/>
    </source>
</evidence>
<evidence type="ECO:0000256" key="2">
    <source>
        <dbReference type="ARBA" id="ARBA00023157"/>
    </source>
</evidence>
<dbReference type="AlphaFoldDB" id="A0A0D8XWV1"/>
<keyword evidence="1" id="KW-0732">Signal</keyword>
<keyword evidence="2" id="KW-1015">Disulfide bond</keyword>
<sequence>MDFLYMLIRKQFENKYLCNVAKGMSFLDPSSCFDRVHPRTGVSQCPGLVSYCTNSVYASLMREQCPKTCKYC</sequence>
<reference evidence="4 5" key="1">
    <citation type="submission" date="2013-11" db="EMBL/GenBank/DDBJ databases">
        <title>Draft genome of the bovine lungworm Dictyocaulus viviparus.</title>
        <authorList>
            <person name="Mitreva M."/>
        </authorList>
    </citation>
    <scope>NUCLEOTIDE SEQUENCE [LARGE SCALE GENOMIC DNA]</scope>
    <source>
        <strain evidence="4 5">HannoverDv2000</strain>
    </source>
</reference>
<dbReference type="PANTHER" id="PTHR46219">
    <property type="entry name" value="PROTEIN CBG11138"/>
    <property type="match status" value="1"/>
</dbReference>
<dbReference type="Gene3D" id="1.10.10.1870">
    <property type="entry name" value="ShTK domain-like"/>
    <property type="match status" value="1"/>
</dbReference>
<name>A0A0D8XWV1_DICVI</name>
<feature type="domain" description="ShKT" evidence="3">
    <location>
        <begin position="31"/>
        <end position="72"/>
    </location>
</feature>
<dbReference type="Proteomes" id="UP000053766">
    <property type="component" value="Unassembled WGS sequence"/>
</dbReference>
<dbReference type="OrthoDB" id="5875989at2759"/>
<proteinExistence type="predicted"/>
<organism evidence="4 5">
    <name type="scientific">Dictyocaulus viviparus</name>
    <name type="common">Bovine lungworm</name>
    <dbReference type="NCBI Taxonomy" id="29172"/>
    <lineage>
        <taxon>Eukaryota</taxon>
        <taxon>Metazoa</taxon>
        <taxon>Ecdysozoa</taxon>
        <taxon>Nematoda</taxon>
        <taxon>Chromadorea</taxon>
        <taxon>Rhabditida</taxon>
        <taxon>Rhabditina</taxon>
        <taxon>Rhabditomorpha</taxon>
        <taxon>Strongyloidea</taxon>
        <taxon>Metastrongylidae</taxon>
        <taxon>Dictyocaulus</taxon>
    </lineage>
</organism>
<evidence type="ECO:0000256" key="1">
    <source>
        <dbReference type="ARBA" id="ARBA00022729"/>
    </source>
</evidence>
<dbReference type="EMBL" id="KN716274">
    <property type="protein sequence ID" value="KJH48234.1"/>
    <property type="molecule type" value="Genomic_DNA"/>
</dbReference>
<dbReference type="InterPro" id="IPR003582">
    <property type="entry name" value="ShKT_dom"/>
</dbReference>
<evidence type="ECO:0000259" key="3">
    <source>
        <dbReference type="SMART" id="SM00254"/>
    </source>
</evidence>
<gene>
    <name evidence="4" type="ORF">DICVIV_05646</name>
</gene>
<dbReference type="FunFam" id="1.10.10.1940:FF:000002">
    <property type="entry name" value="PHAryngeal gland Toxin-related"/>
    <property type="match status" value="1"/>
</dbReference>
<protein>
    <submittedName>
        <fullName evidence="4">ShTK domain protein</fullName>
    </submittedName>
</protein>
<keyword evidence="5" id="KW-1185">Reference proteome</keyword>
<evidence type="ECO:0000313" key="5">
    <source>
        <dbReference type="Proteomes" id="UP000053766"/>
    </source>
</evidence>
<dbReference type="Pfam" id="PF01549">
    <property type="entry name" value="ShK"/>
    <property type="match status" value="1"/>
</dbReference>